<sequence>MALDKEIILGLLQKAFEGAEIELIDYAGDSDHYELKIKHKSFEGIS</sequence>
<reference evidence="1" key="1">
    <citation type="submission" date="2021-06" db="EMBL/GenBank/DDBJ databases">
        <authorList>
            <person name="Nardi T."/>
            <person name="Nardi T."/>
        </authorList>
    </citation>
    <scope>NUCLEOTIDE SEQUENCE</scope>
</reference>
<organism evidence="1 2">
    <name type="scientific">Hyalomma marginatum</name>
    <dbReference type="NCBI Taxonomy" id="34627"/>
    <lineage>
        <taxon>Eukaryota</taxon>
        <taxon>Metazoa</taxon>
        <taxon>Ecdysozoa</taxon>
        <taxon>Arthropoda</taxon>
        <taxon>Chelicerata</taxon>
        <taxon>Arachnida</taxon>
        <taxon>Acari</taxon>
        <taxon>Parasitiformes</taxon>
        <taxon>Ixodida</taxon>
        <taxon>Ixodoidea</taxon>
        <taxon>Ixodidae</taxon>
        <taxon>Hyalomminae</taxon>
        <taxon>Hyalomma</taxon>
    </lineage>
</organism>
<evidence type="ECO:0000313" key="1">
    <source>
        <dbReference type="EMBL" id="CAG7591907.1"/>
    </source>
</evidence>
<dbReference type="Proteomes" id="UP000837675">
    <property type="component" value="Unassembled WGS sequence"/>
</dbReference>
<accession>A0A8S4C1M0</accession>
<gene>
    <name evidence="1" type="ORF">MHYMCMPASI_00506</name>
</gene>
<dbReference type="SUPFAM" id="SSF82657">
    <property type="entry name" value="BolA-like"/>
    <property type="match status" value="1"/>
</dbReference>
<protein>
    <submittedName>
        <fullName evidence="1">BolA/IbaG family iron-sulfur metabolism protein</fullName>
    </submittedName>
</protein>
<name>A0A8S4C1M0_9ACAR</name>
<evidence type="ECO:0000313" key="2">
    <source>
        <dbReference type="Proteomes" id="UP000837675"/>
    </source>
</evidence>
<dbReference type="AlphaFoldDB" id="A0A8S4C1M0"/>
<keyword evidence="2" id="KW-1185">Reference proteome</keyword>
<comment type="caution">
    <text evidence="1">The sequence shown here is derived from an EMBL/GenBank/DDBJ whole genome shotgun (WGS) entry which is preliminary data.</text>
</comment>
<dbReference type="InterPro" id="IPR036065">
    <property type="entry name" value="BolA-like_sf"/>
</dbReference>
<dbReference type="Gene3D" id="3.30.300.90">
    <property type="entry name" value="BolA-like"/>
    <property type="match status" value="1"/>
</dbReference>
<proteinExistence type="predicted"/>
<dbReference type="EMBL" id="CAJVAF010000215">
    <property type="protein sequence ID" value="CAG7591907.1"/>
    <property type="molecule type" value="Genomic_DNA"/>
</dbReference>